<dbReference type="SMART" id="SM00028">
    <property type="entry name" value="TPR"/>
    <property type="match status" value="6"/>
</dbReference>
<dbReference type="AlphaFoldDB" id="A0A934RRW1"/>
<accession>A0A934RRW1</accession>
<organism evidence="3 4">
    <name type="scientific">Roseibacillus ishigakijimensis</name>
    <dbReference type="NCBI Taxonomy" id="454146"/>
    <lineage>
        <taxon>Bacteria</taxon>
        <taxon>Pseudomonadati</taxon>
        <taxon>Verrucomicrobiota</taxon>
        <taxon>Verrucomicrobiia</taxon>
        <taxon>Verrucomicrobiales</taxon>
        <taxon>Verrucomicrobiaceae</taxon>
        <taxon>Roseibacillus</taxon>
    </lineage>
</organism>
<dbReference type="Gene3D" id="1.25.40.10">
    <property type="entry name" value="Tetratricopeptide repeat domain"/>
    <property type="match status" value="2"/>
</dbReference>
<comment type="caution">
    <text evidence="3">The sequence shown here is derived from an EMBL/GenBank/DDBJ whole genome shotgun (WGS) entry which is preliminary data.</text>
</comment>
<evidence type="ECO:0000313" key="3">
    <source>
        <dbReference type="EMBL" id="MBK1833391.1"/>
    </source>
</evidence>
<keyword evidence="4" id="KW-1185">Reference proteome</keyword>
<dbReference type="InterPro" id="IPR019734">
    <property type="entry name" value="TPR_rpt"/>
</dbReference>
<evidence type="ECO:0000256" key="1">
    <source>
        <dbReference type="PROSITE-ProRule" id="PRU00339"/>
    </source>
</evidence>
<protein>
    <submittedName>
        <fullName evidence="3">Tetratricopeptide repeat protein</fullName>
    </submittedName>
</protein>
<dbReference type="RefSeq" id="WP_200390825.1">
    <property type="nucleotide sequence ID" value="NZ_JAENIO010000008.1"/>
</dbReference>
<dbReference type="Pfam" id="PF13174">
    <property type="entry name" value="TPR_6"/>
    <property type="match status" value="1"/>
</dbReference>
<evidence type="ECO:0000256" key="2">
    <source>
        <dbReference type="SAM" id="Coils"/>
    </source>
</evidence>
<reference evidence="3" key="1">
    <citation type="submission" date="2021-01" db="EMBL/GenBank/DDBJ databases">
        <title>Modified the classification status of verrucomicrobia.</title>
        <authorList>
            <person name="Feng X."/>
        </authorList>
    </citation>
    <scope>NUCLEOTIDE SEQUENCE</scope>
    <source>
        <strain evidence="3">KCTC 12986</strain>
    </source>
</reference>
<dbReference type="PROSITE" id="PS50005">
    <property type="entry name" value="TPR"/>
    <property type="match status" value="1"/>
</dbReference>
<evidence type="ECO:0000313" key="4">
    <source>
        <dbReference type="Proteomes" id="UP000604083"/>
    </source>
</evidence>
<gene>
    <name evidence="3" type="ORF">JIN78_04890</name>
</gene>
<dbReference type="PANTHER" id="PTHR12558:SF13">
    <property type="entry name" value="CELL DIVISION CYCLE PROTEIN 27 HOMOLOG"/>
    <property type="match status" value="1"/>
</dbReference>
<feature type="repeat" description="TPR" evidence="1">
    <location>
        <begin position="428"/>
        <end position="461"/>
    </location>
</feature>
<dbReference type="Proteomes" id="UP000604083">
    <property type="component" value="Unassembled WGS sequence"/>
</dbReference>
<sequence>MEEATGENAFREISVADLEPSIQGYWKKAQESLQIDNHKYAVTLLQAILKEAPGFLEGRKALRMAEDKLTGGPKKKRGLFGTSVGANSPSVSKKYLAQADKDGNAALQAVEKELEKDPFNASFNDALHDVAAKLGMTDTAAFALETVRKAFPEEGKLMHKLAEFYLSVERPLDAAAVYEDIVKANPGDIDAVKKAKDCTARASMLSNRSESGELVLQKKDAEETLALEKASRSALTKEQMEEKRDNLAAQYAADQNNLNVVRDLAAVYENLEDWDNAYAFYDWGFQISNNDVALKNKAGKMKDKAAEVKLSNLKKAVEANPDDAEAARELEEFRSALSAEQVEERKKRVEENPTDPSLRFSLGEALFHAGQYKEAIQHLQQATRNPHIRTKVLILLGRTFDKMGMVDMAVNRFEEANAELKQMDATKKEVLYELGLIFEKQSEKEKAIDSFKQIYEVDYGYRDVAERVESAYQ</sequence>
<dbReference type="EMBL" id="JAENIO010000008">
    <property type="protein sequence ID" value="MBK1833391.1"/>
    <property type="molecule type" value="Genomic_DNA"/>
</dbReference>
<dbReference type="SUPFAM" id="SSF48452">
    <property type="entry name" value="TPR-like"/>
    <property type="match status" value="2"/>
</dbReference>
<keyword evidence="1" id="KW-0802">TPR repeat</keyword>
<name>A0A934RRW1_9BACT</name>
<dbReference type="PANTHER" id="PTHR12558">
    <property type="entry name" value="CELL DIVISION CYCLE 16,23,27"/>
    <property type="match status" value="1"/>
</dbReference>
<dbReference type="Pfam" id="PF13432">
    <property type="entry name" value="TPR_16"/>
    <property type="match status" value="2"/>
</dbReference>
<feature type="coiled-coil region" evidence="2">
    <location>
        <begin position="218"/>
        <end position="257"/>
    </location>
</feature>
<dbReference type="InterPro" id="IPR011990">
    <property type="entry name" value="TPR-like_helical_dom_sf"/>
</dbReference>
<proteinExistence type="predicted"/>
<keyword evidence="2" id="KW-0175">Coiled coil</keyword>